<evidence type="ECO:0000259" key="1">
    <source>
        <dbReference type="Pfam" id="PF00534"/>
    </source>
</evidence>
<feature type="domain" description="Glycosyltransferase 2-like" evidence="2">
    <location>
        <begin position="27"/>
        <end position="145"/>
    </location>
</feature>
<dbReference type="Proteomes" id="UP000295367">
    <property type="component" value="Unassembled WGS sequence"/>
</dbReference>
<accession>A0A4V2W0R2</accession>
<dbReference type="SUPFAM" id="SSF53448">
    <property type="entry name" value="Nucleotide-diphospho-sugar transferases"/>
    <property type="match status" value="1"/>
</dbReference>
<keyword evidence="4" id="KW-1185">Reference proteome</keyword>
<dbReference type="PANTHER" id="PTHR43179">
    <property type="entry name" value="RHAMNOSYLTRANSFERASE WBBL"/>
    <property type="match status" value="1"/>
</dbReference>
<dbReference type="Gene3D" id="3.40.50.2000">
    <property type="entry name" value="Glycogen Phosphorylase B"/>
    <property type="match status" value="1"/>
</dbReference>
<dbReference type="Pfam" id="PF00534">
    <property type="entry name" value="Glycos_transf_1"/>
    <property type="match status" value="1"/>
</dbReference>
<dbReference type="EMBL" id="SMCO01000036">
    <property type="protein sequence ID" value="TCV79102.1"/>
    <property type="molecule type" value="Genomic_DNA"/>
</dbReference>
<evidence type="ECO:0000259" key="2">
    <source>
        <dbReference type="Pfam" id="PF00535"/>
    </source>
</evidence>
<dbReference type="CDD" id="cd03801">
    <property type="entry name" value="GT4_PimA-like"/>
    <property type="match status" value="1"/>
</dbReference>
<comment type="caution">
    <text evidence="3">The sequence shown here is derived from an EMBL/GenBank/DDBJ whole genome shotgun (WGS) entry which is preliminary data.</text>
</comment>
<evidence type="ECO:0000313" key="3">
    <source>
        <dbReference type="EMBL" id="TCV79102.1"/>
    </source>
</evidence>
<dbReference type="InterPro" id="IPR001296">
    <property type="entry name" value="Glyco_trans_1"/>
</dbReference>
<dbReference type="RefSeq" id="WP_132920978.1">
    <property type="nucleotide sequence ID" value="NZ_BHVT01000021.1"/>
</dbReference>
<dbReference type="Gene3D" id="3.40.50.11090">
    <property type="match status" value="1"/>
</dbReference>
<reference evidence="3 4" key="1">
    <citation type="submission" date="2019-03" db="EMBL/GenBank/DDBJ databases">
        <title>Genomic Encyclopedia of Type Strains, Phase IV (KMG-IV): sequencing the most valuable type-strain genomes for metagenomic binning, comparative biology and taxonomic classification.</title>
        <authorList>
            <person name="Goeker M."/>
        </authorList>
    </citation>
    <scope>NUCLEOTIDE SEQUENCE [LARGE SCALE GENOMIC DNA]</scope>
    <source>
        <strain evidence="3 4">DSM 100309</strain>
    </source>
</reference>
<organism evidence="3 4">
    <name type="scientific">Sulfurirhabdus autotrophica</name>
    <dbReference type="NCBI Taxonomy" id="1706046"/>
    <lineage>
        <taxon>Bacteria</taxon>
        <taxon>Pseudomonadati</taxon>
        <taxon>Pseudomonadota</taxon>
        <taxon>Betaproteobacteria</taxon>
        <taxon>Nitrosomonadales</taxon>
        <taxon>Sulfuricellaceae</taxon>
        <taxon>Sulfurirhabdus</taxon>
    </lineage>
</organism>
<feature type="domain" description="Glycosyl transferase family 1" evidence="1">
    <location>
        <begin position="541"/>
        <end position="618"/>
    </location>
</feature>
<evidence type="ECO:0000313" key="4">
    <source>
        <dbReference type="Proteomes" id="UP000295367"/>
    </source>
</evidence>
<dbReference type="SUPFAM" id="SSF53756">
    <property type="entry name" value="UDP-Glycosyltransferase/glycogen phosphorylase"/>
    <property type="match status" value="1"/>
</dbReference>
<proteinExistence type="predicted"/>
<dbReference type="Gene3D" id="3.90.550.10">
    <property type="entry name" value="Spore Coat Polysaccharide Biosynthesis Protein SpsA, Chain A"/>
    <property type="match status" value="1"/>
</dbReference>
<gene>
    <name evidence="3" type="ORF">EDC63_1369</name>
</gene>
<dbReference type="InterPro" id="IPR029044">
    <property type="entry name" value="Nucleotide-diphossugar_trans"/>
</dbReference>
<name>A0A4V2W0R2_9PROT</name>
<sequence>MFPRVNVNTSAKDNSVPPEDLHIVCDIVIPIHNAAHWVDWCIDEVIRYDSNLVGRVILVDDGSNQEQSQLIKQISQRFHKALFVQTPGTDHGFGIACNHGASLSSAPYLLFLNTDCLLTEGCLESLLAPFNQDPNIVLSCPVSNNSPALTLPMFPGYSYVDMNRLCQDAFIHHPPENKVLDACTVVGNCLMVRKNFFEKAGGFDMVWGKGYGEETDLHMKAFSLGLRGVVALNSYVYHFGSGTFQYEAEQEQIKKRNYTLFMSKWAKEYQSLAKQCSKKPPIPQLKKHIQKSIQVANPLEIDVLFYLPALNQSTGGIHAVVAICNALIRAGVRAGCVVVGDIRRSGSNAYQEPLLFEFLHHPTNQHFLADKNIAPKIVVSTIFTSAPIVNQYALARCARHLQYIQGYEAYFDAGRRFNEFVEALQFGDAVITTSRWLEKMISRHLPQDTPPFRIPLGVNEYVFYPSNQKLQISKKACPVIGAVLRSVPDKGQGMVLEVIDRLIKCENFHAIIFRSASYTIPTWWLPEKYTIVELPAEQLSIAQTLRGIDVFLDASLHEGFGLMPLEALACGCWVVCSDSGGVRDFIKDGENGFIVREVSDPEVYIQKIKASLNLPPPEYNEEYRSSHSVEQYVAKIKEFVRSPVPYNREVRLQQIAEIHDLPILFRFYGMLLTAYMKIQPRIPRRIHLALQALLGQSM</sequence>
<dbReference type="GO" id="GO:0016757">
    <property type="term" value="F:glycosyltransferase activity"/>
    <property type="evidence" value="ECO:0007669"/>
    <property type="project" value="InterPro"/>
</dbReference>
<dbReference type="InterPro" id="IPR001173">
    <property type="entry name" value="Glyco_trans_2-like"/>
</dbReference>
<keyword evidence="3" id="KW-0808">Transferase</keyword>
<protein>
    <submittedName>
        <fullName evidence="3">GT2 family glycosyltransferase</fullName>
    </submittedName>
</protein>
<dbReference type="AlphaFoldDB" id="A0A4V2W0R2"/>
<dbReference type="Pfam" id="PF00535">
    <property type="entry name" value="Glycos_transf_2"/>
    <property type="match status" value="1"/>
</dbReference>
<dbReference type="PANTHER" id="PTHR43179:SF7">
    <property type="entry name" value="RHAMNOSYLTRANSFERASE WBBL"/>
    <property type="match status" value="1"/>
</dbReference>
<dbReference type="OrthoDB" id="9771846at2"/>